<keyword evidence="1" id="KW-0175">Coiled coil</keyword>
<protein>
    <submittedName>
        <fullName evidence="2">ATP-binding protein</fullName>
    </submittedName>
</protein>
<feature type="coiled-coil region" evidence="1">
    <location>
        <begin position="625"/>
        <end position="795"/>
    </location>
</feature>
<sequence>MTGLLRIILIDTHLPGVVELKLKGHTNICGTNASGKTTLQRLLPVFYGEAPSRVVPSTRDSFQAWYLPRTSSFIIYEYQRADGQMCMAVLTSSSTGVVYRLIHKTFEMDDFVRVDLTGESSSIPLVEIIRNCKNAGVMTSKKLNTKEFRAVIQNDRVVMNSSSEKRNLISDARFFSVCESGHNLRHIEKLIKAVHSKEGKMETIKAMIAAILEEEGVSTPNSRISRAKVDEWIKECQLIAEFDGLRPQFKALQQSDIQLQQTEQRLSDLAFSLNLDVSQLNQMLTQDEDALSTLKATLQQVTEDWEQAREQLQEALSSAQGDVQSSEQRLDQIELEFDDWMDKDIETHRDNIEKLPQWQSDVDAAQQTHALLTEQHQDIEAAYNRQLAEIEERHNKEQSAQNKQRSTLNDALHRNQLNAKSDLQELQQQQQLDRQQVQDDFARQAQDIQLQLSELTTKLSHASFTEQELGAQNLIEAALDEAVQQEDYSREALHQQQKLQAELKREQDQLNEQLTSARQRVAKCVQHVENIETLLYPAENTLLGFLRTQHQGWEHYVGKVIHPDLLIRTDLNPRVIEDASTTPSLYGLRLDTDAIEVPEMVQTEAQLQLRLTQAHDDHQAELNAQQQLEAELGRFNQQLRDKEKLLTSLQSQLAIAGQSRQRMLDEKRQLIAEHRQALSARKTEQQKRVDEAKQALQKLASRKADALEQVDDQAQDALIEKKAHWEQITGDYEAQIETLDEQIKQAHTAYRQSRKESEKWLKDQLAERDVDVDKISELKQKIRDLKSRIEVTHRHRDAVLDYKRWHQLVFTNEKNQFQQKLTDARQKSGTTQRALDEKRQQFKQHQQAHKEQISSLDRSIGVTKEVVRNIQSQLKQLALLDLAKSTGSEIQGSPAQRASECQQLIEQQAKLLSQVEQHIRYFDNSIGQKAGTSLSDIWEQSRSECMVDNGLGVMLPDARRMVTHLDQLLNVIVPQKIEGLRTLGRNFGNDLSQYYHILSDIDKRIAQQSRRISKEVDEELFLDGVSESSVKIRSRISELEFWPELQRFNQLHQHWLQQESQILPDEDYAHAMRTVLDILGRAVLQGGISQLLDIELHLKEGASHLVIRTDKQLNESSSHGMAYLILCKFLLAFTRLLRGDSKATIHWPIDEIGTLANHNVAKIFDACANNQITVLGAFPNPDSEVLNLFENRYLIDKEKRRLQIVQPKLSAISQRIQQAAQAGSSKEVAS</sequence>
<accession>A0AA41W615</accession>
<dbReference type="EMBL" id="JAMQGP010000003">
    <property type="protein sequence ID" value="MCM2679587.1"/>
    <property type="molecule type" value="Genomic_DNA"/>
</dbReference>
<evidence type="ECO:0000313" key="2">
    <source>
        <dbReference type="EMBL" id="MCM2679587.1"/>
    </source>
</evidence>
<feature type="coiled-coil region" evidence="1">
    <location>
        <begin position="284"/>
        <end position="429"/>
    </location>
</feature>
<keyword evidence="3" id="KW-1185">Reference proteome</keyword>
<evidence type="ECO:0000313" key="3">
    <source>
        <dbReference type="Proteomes" id="UP001165393"/>
    </source>
</evidence>
<reference evidence="2 3" key="1">
    <citation type="journal article" date="2013" name="Antonie Van Leeuwenhoek">
        <title>Echinimonas agarilytica gen. nov., sp. nov., a new gammaproteobacterium isolated from the sea urchin Strongylocentrotus intermedius.</title>
        <authorList>
            <person name="Nedashkovskaya O.I."/>
            <person name="Stenkova A.M."/>
            <person name="Zhukova N.V."/>
            <person name="Van Trappen S."/>
            <person name="Lee J.S."/>
            <person name="Kim S.B."/>
        </authorList>
    </citation>
    <scope>NUCLEOTIDE SEQUENCE [LARGE SCALE GENOMIC DNA]</scope>
    <source>
        <strain evidence="2 3">KMM 6351</strain>
    </source>
</reference>
<dbReference type="RefSeq" id="WP_251261034.1">
    <property type="nucleotide sequence ID" value="NZ_JAMQGP010000003.1"/>
</dbReference>
<comment type="caution">
    <text evidence="2">The sequence shown here is derived from an EMBL/GenBank/DDBJ whole genome shotgun (WGS) entry which is preliminary data.</text>
</comment>
<evidence type="ECO:0000256" key="1">
    <source>
        <dbReference type="SAM" id="Coils"/>
    </source>
</evidence>
<dbReference type="Proteomes" id="UP001165393">
    <property type="component" value="Unassembled WGS sequence"/>
</dbReference>
<keyword evidence="2" id="KW-0067">ATP-binding</keyword>
<keyword evidence="2" id="KW-0547">Nucleotide-binding</keyword>
<name>A0AA41W615_9GAMM</name>
<gene>
    <name evidence="2" type="ORF">NAF29_07885</name>
</gene>
<dbReference type="AlphaFoldDB" id="A0AA41W615"/>
<dbReference type="InterPro" id="IPR021979">
    <property type="entry name" value="DUF3584"/>
</dbReference>
<organism evidence="2 3">
    <name type="scientific">Echinimonas agarilytica</name>
    <dbReference type="NCBI Taxonomy" id="1215918"/>
    <lineage>
        <taxon>Bacteria</taxon>
        <taxon>Pseudomonadati</taxon>
        <taxon>Pseudomonadota</taxon>
        <taxon>Gammaproteobacteria</taxon>
        <taxon>Alteromonadales</taxon>
        <taxon>Echinimonadaceae</taxon>
        <taxon>Echinimonas</taxon>
    </lineage>
</organism>
<dbReference type="Pfam" id="PF12128">
    <property type="entry name" value="DUF3584"/>
    <property type="match status" value="1"/>
</dbReference>
<dbReference type="GO" id="GO:0005524">
    <property type="term" value="F:ATP binding"/>
    <property type="evidence" value="ECO:0007669"/>
    <property type="project" value="UniProtKB-KW"/>
</dbReference>
<proteinExistence type="predicted"/>
<feature type="coiled-coil region" evidence="1">
    <location>
        <begin position="489"/>
        <end position="520"/>
    </location>
</feature>